<keyword evidence="3" id="KW-1185">Reference proteome</keyword>
<dbReference type="InterPro" id="IPR027417">
    <property type="entry name" value="P-loop_NTPase"/>
</dbReference>
<dbReference type="Gene3D" id="3.40.50.300">
    <property type="entry name" value="P-loop containing nucleotide triphosphate hydrolases"/>
    <property type="match status" value="1"/>
</dbReference>
<reference evidence="2 3" key="1">
    <citation type="submission" date="2018-05" db="EMBL/GenBank/DDBJ databases">
        <title>Chitinophaga sp. K3CV102501T nov., isolated from isolated from a monsoon evergreen broad-leaved forest soil.</title>
        <authorList>
            <person name="Lv Y."/>
        </authorList>
    </citation>
    <scope>NUCLEOTIDE SEQUENCE [LARGE SCALE GENOMIC DNA]</scope>
    <source>
        <strain evidence="2 3">GDMCC 1.1325</strain>
    </source>
</reference>
<feature type="domain" description="AAA+ ATPase" evidence="1">
    <location>
        <begin position="43"/>
        <end position="232"/>
    </location>
</feature>
<evidence type="ECO:0000313" key="3">
    <source>
        <dbReference type="Proteomes" id="UP000253410"/>
    </source>
</evidence>
<evidence type="ECO:0000313" key="2">
    <source>
        <dbReference type="EMBL" id="RBL93044.1"/>
    </source>
</evidence>
<dbReference type="Pfam" id="PF00004">
    <property type="entry name" value="AAA"/>
    <property type="match status" value="1"/>
</dbReference>
<dbReference type="Proteomes" id="UP000253410">
    <property type="component" value="Unassembled WGS sequence"/>
</dbReference>
<dbReference type="GO" id="GO:0016887">
    <property type="term" value="F:ATP hydrolysis activity"/>
    <property type="evidence" value="ECO:0007669"/>
    <property type="project" value="InterPro"/>
</dbReference>
<dbReference type="EMBL" id="QFFJ01000001">
    <property type="protein sequence ID" value="RBL93044.1"/>
    <property type="molecule type" value="Genomic_DNA"/>
</dbReference>
<protein>
    <submittedName>
        <fullName evidence="2">MoxR family ATPase</fullName>
    </submittedName>
</protein>
<sequence length="326" mass="36442">MTNETRYTGEALKTKADAEKLGVESAYIPSKSLVAAVNLALILKRPLLVKGEPGCGKSTLAKAVAAEFFGKDYKGNYFEWNVKSTSKAQEGLYTIKHLERLSEANLNTGPEKLKIELKSNGDGTYKASGQFIELGPLGQAFSRSNKEGLVAPQVMLIDEIDKADIDFPNDLLWELDRMEFPIPEIKGNDTLIITANKNLRPLVIITSNDEKPLPAAFLRRCLFHHIGFEDIQLKEILKAQFPSLDEALLITPALNIFEKLRKEISDKGFSNKNVTTAELMDWMNLIAHYHAGSTDPIEFLKDGRPIYHEALLKDEESLKISLRHDS</sequence>
<gene>
    <name evidence="2" type="ORF">DF182_10875</name>
</gene>
<dbReference type="AlphaFoldDB" id="A0A365Y4Y3"/>
<accession>A0A365Y4Y3</accession>
<name>A0A365Y4Y3_9BACT</name>
<dbReference type="SMART" id="SM00382">
    <property type="entry name" value="AAA"/>
    <property type="match status" value="1"/>
</dbReference>
<dbReference type="RefSeq" id="WP_113615640.1">
    <property type="nucleotide sequence ID" value="NZ_QFFJ01000001.1"/>
</dbReference>
<organism evidence="2 3">
    <name type="scientific">Chitinophaga flava</name>
    <dbReference type="NCBI Taxonomy" id="2259036"/>
    <lineage>
        <taxon>Bacteria</taxon>
        <taxon>Pseudomonadati</taxon>
        <taxon>Bacteroidota</taxon>
        <taxon>Chitinophagia</taxon>
        <taxon>Chitinophagales</taxon>
        <taxon>Chitinophagaceae</taxon>
        <taxon>Chitinophaga</taxon>
    </lineage>
</organism>
<comment type="caution">
    <text evidence="2">The sequence shown here is derived from an EMBL/GenBank/DDBJ whole genome shotgun (WGS) entry which is preliminary data.</text>
</comment>
<dbReference type="InterPro" id="IPR003959">
    <property type="entry name" value="ATPase_AAA_core"/>
</dbReference>
<dbReference type="GO" id="GO:0005524">
    <property type="term" value="F:ATP binding"/>
    <property type="evidence" value="ECO:0007669"/>
    <property type="project" value="InterPro"/>
</dbReference>
<dbReference type="OrthoDB" id="9783370at2"/>
<proteinExistence type="predicted"/>
<dbReference type="InterPro" id="IPR003593">
    <property type="entry name" value="AAA+_ATPase"/>
</dbReference>
<dbReference type="SUPFAM" id="SSF52540">
    <property type="entry name" value="P-loop containing nucleoside triphosphate hydrolases"/>
    <property type="match status" value="1"/>
</dbReference>
<evidence type="ECO:0000259" key="1">
    <source>
        <dbReference type="SMART" id="SM00382"/>
    </source>
</evidence>